<feature type="coiled-coil region" evidence="8">
    <location>
        <begin position="1539"/>
        <end position="1603"/>
    </location>
</feature>
<dbReference type="PROSITE" id="PS50088">
    <property type="entry name" value="ANK_REPEAT"/>
    <property type="match status" value="6"/>
</dbReference>
<gene>
    <name evidence="13" type="primary">Aste57867_4499</name>
    <name evidence="12" type="ORF">As57867_004486</name>
    <name evidence="13" type="ORF">ASTE57867_4499</name>
</gene>
<dbReference type="OrthoDB" id="539213at2759"/>
<reference evidence="12" key="2">
    <citation type="submission" date="2019-06" db="EMBL/GenBank/DDBJ databases">
        <title>Genomics analysis of Aphanomyces spp. identifies a new class of oomycete effector associated with host adaptation.</title>
        <authorList>
            <person name="Gaulin E."/>
        </authorList>
    </citation>
    <scope>NUCLEOTIDE SEQUENCE</scope>
    <source>
        <strain evidence="12">CBS 578.67</strain>
    </source>
</reference>
<evidence type="ECO:0000256" key="8">
    <source>
        <dbReference type="SAM" id="Coils"/>
    </source>
</evidence>
<feature type="transmembrane region" description="Helical" evidence="10">
    <location>
        <begin position="1143"/>
        <end position="1166"/>
    </location>
</feature>
<feature type="repeat" description="ANK" evidence="7">
    <location>
        <begin position="147"/>
        <end position="179"/>
    </location>
</feature>
<dbReference type="Pfam" id="PF00023">
    <property type="entry name" value="Ank"/>
    <property type="match status" value="1"/>
</dbReference>
<dbReference type="PRINTS" id="PR01415">
    <property type="entry name" value="ANKYRIN"/>
</dbReference>
<dbReference type="EMBL" id="CAADRA010001114">
    <property type="protein sequence ID" value="VFT81609.1"/>
    <property type="molecule type" value="Genomic_DNA"/>
</dbReference>
<keyword evidence="5 7" id="KW-0040">ANK repeat</keyword>
<feature type="repeat" description="ANK" evidence="7">
    <location>
        <begin position="765"/>
        <end position="797"/>
    </location>
</feature>
<name>A0A485KFZ7_9STRA</name>
<feature type="domain" description="Ion transport" evidence="11">
    <location>
        <begin position="1082"/>
        <end position="1305"/>
    </location>
</feature>
<keyword evidence="14" id="KW-1185">Reference proteome</keyword>
<dbReference type="InterPro" id="IPR002110">
    <property type="entry name" value="Ankyrin_rpt"/>
</dbReference>
<feature type="transmembrane region" description="Helical" evidence="10">
    <location>
        <begin position="1172"/>
        <end position="1193"/>
    </location>
</feature>
<dbReference type="PANTHER" id="PTHR24123">
    <property type="entry name" value="ANKYRIN REPEAT-CONTAINING"/>
    <property type="match status" value="1"/>
</dbReference>
<dbReference type="Gene3D" id="1.25.40.20">
    <property type="entry name" value="Ankyrin repeat-containing domain"/>
    <property type="match status" value="4"/>
</dbReference>
<dbReference type="PANTHER" id="PTHR24123:SF33">
    <property type="entry name" value="PROTEIN HOS4"/>
    <property type="match status" value="1"/>
</dbReference>
<feature type="repeat" description="ANK" evidence="7">
    <location>
        <begin position="180"/>
        <end position="212"/>
    </location>
</feature>
<evidence type="ECO:0000256" key="10">
    <source>
        <dbReference type="SAM" id="Phobius"/>
    </source>
</evidence>
<dbReference type="PROSITE" id="PS50297">
    <property type="entry name" value="ANK_REP_REGION"/>
    <property type="match status" value="5"/>
</dbReference>
<evidence type="ECO:0000256" key="4">
    <source>
        <dbReference type="ARBA" id="ARBA00022989"/>
    </source>
</evidence>
<feature type="region of interest" description="Disordered" evidence="9">
    <location>
        <begin position="1"/>
        <end position="42"/>
    </location>
</feature>
<keyword evidence="8" id="KW-0175">Coiled coil</keyword>
<feature type="repeat" description="ANK" evidence="7">
    <location>
        <begin position="214"/>
        <end position="251"/>
    </location>
</feature>
<organism evidence="13 14">
    <name type="scientific">Aphanomyces stellatus</name>
    <dbReference type="NCBI Taxonomy" id="120398"/>
    <lineage>
        <taxon>Eukaryota</taxon>
        <taxon>Sar</taxon>
        <taxon>Stramenopiles</taxon>
        <taxon>Oomycota</taxon>
        <taxon>Saprolegniomycetes</taxon>
        <taxon>Saprolegniales</taxon>
        <taxon>Verrucalvaceae</taxon>
        <taxon>Aphanomyces</taxon>
    </lineage>
</organism>
<evidence type="ECO:0000256" key="6">
    <source>
        <dbReference type="ARBA" id="ARBA00023136"/>
    </source>
</evidence>
<feature type="compositionally biased region" description="Polar residues" evidence="9">
    <location>
        <begin position="1"/>
        <end position="25"/>
    </location>
</feature>
<feature type="transmembrane region" description="Helical" evidence="10">
    <location>
        <begin position="1273"/>
        <end position="1298"/>
    </location>
</feature>
<dbReference type="Pfam" id="PF12796">
    <property type="entry name" value="Ank_2"/>
    <property type="match status" value="3"/>
</dbReference>
<evidence type="ECO:0000256" key="1">
    <source>
        <dbReference type="ARBA" id="ARBA00004141"/>
    </source>
</evidence>
<feature type="transmembrane region" description="Helical" evidence="10">
    <location>
        <begin position="1213"/>
        <end position="1232"/>
    </location>
</feature>
<keyword evidence="4 10" id="KW-1133">Transmembrane helix</keyword>
<dbReference type="GO" id="GO:0016020">
    <property type="term" value="C:membrane"/>
    <property type="evidence" value="ECO:0007669"/>
    <property type="project" value="UniProtKB-SubCell"/>
</dbReference>
<evidence type="ECO:0000313" key="14">
    <source>
        <dbReference type="Proteomes" id="UP000332933"/>
    </source>
</evidence>
<dbReference type="InterPro" id="IPR036770">
    <property type="entry name" value="Ankyrin_rpt-contain_sf"/>
</dbReference>
<evidence type="ECO:0000313" key="13">
    <source>
        <dbReference type="EMBL" id="VFT81609.1"/>
    </source>
</evidence>
<feature type="transmembrane region" description="Helical" evidence="10">
    <location>
        <begin position="1105"/>
        <end position="1122"/>
    </location>
</feature>
<dbReference type="SMART" id="SM00248">
    <property type="entry name" value="ANK"/>
    <property type="match status" value="11"/>
</dbReference>
<dbReference type="InterPro" id="IPR051165">
    <property type="entry name" value="Multifunctional_ANK_Repeat"/>
</dbReference>
<feature type="transmembrane region" description="Helical" evidence="10">
    <location>
        <begin position="1014"/>
        <end position="1038"/>
    </location>
</feature>
<keyword evidence="3" id="KW-0677">Repeat</keyword>
<feature type="transmembrane region" description="Helical" evidence="10">
    <location>
        <begin position="1077"/>
        <end position="1099"/>
    </location>
</feature>
<sequence>MSEMKSPTQFDKTSYGSFQDASNPTFVGDDDDDDENEDEGADEDYKKDMIQLFQEGKFSAIVSRLEAGNLKEEDYSSDYGGSILAQAAELGKDDIVQLILRRASYKKCYDYAYDPIFKAAKKNRRKIVEILLKSIKEIDLTQTRNLEGMMPLHIAAMNGSNEICELLIAAGAPVDAFDEQGLSPLHHAAQNGHRRVAEILLAAGANIDLQTEHEGSTPLHLAVANEEWYVDTRPVVELLLRNDAALDIHDNEEQSIVDVAIKEELGELVTSEEEFRNDYPVHRMARDGKLADLEAWIAETSAAGGGTSEEDSNGQLEWKGQFQQGGEWSDTAFKSKILRVNGTYRFIGQDKDGEGGFSVNGTWTGNHLEMRKEYEDGYAIMYDGEFDEATGEWSGKWECPPSSDLFRIKVPVFECPTCGKNQSGIENEDCLTCGGPGEDLTDEEIDEMRFALVEAKEGVKTMINSQDTHGCTVVMHATLQYRLDVLKVVLKYVEKSDLDITDENGENALALALGLKVVCAKNTENRSNDELVEIIQLLARESGDKINPENISGELDTEVEGEMCCGDCQLADKKNGLDVAKMADDKQWATLTQLFESTLASDVINAKDASEMTALHRICEHGNADILKLILKQEHLELYPQNSDGEYPLLVAIRNKRIKCIRILLKAGCPPLKLRDEETDELNNFRPILLLNSAIKADRVVLERYYLQEKYPLYYMANVESIQEAEEHIGSKRTPLHAALLSKEPLRVVTNLVECNIDVDAKDNRGRTALMIASENGDADIVSYLLEQEPMVDTIDENGESALFYAAVPGHVKVVEVLLEALADLDIENTNGCSVQDVVKAENTKANAREDSIVSSHEVIRNMLVKEEESRESSLEYRNKLSKSLVGMEPNVAFEQNGFSKAINCDPELARTFLDDCVNMTRHDVGFSALTSVYGKTARNSVLYGILNLKGDDDELQTKANEECLDHVVMSRIMAIKWELFGQQKYLEQLVMNILLLFSLTISSLMAGHPPSGITFPMILGVFSTVLAVVGFLTVQFLQPKMLWRLARFMYEGSMVFSPYLYIPHLKQHKQKAKTRLAQIALILTVLLTGLILSLIAMFGLEKSFPFVINVVLGVTALYFLWNETKELITGGVSEYVESSINLAQTATYLTIFFVIVPAALGIFIIPPKIMVGISGVATIVLWILSVQFLEVVPSASYMLPMMGNMLKDVKNFFIFFGVFQIGLTVSFYQLFGGNDDPAFDTFVHSFVTTYFVAFGNLPTDSLGSITGPYEDFQYYVGVGMIMFQAAVVVILLLNVLLAMMNKTVDGGLEAAITEALAKYANCIMRLELSLNMNEQKNKELIYFVLPGTDPTEPNGRLNPIFEERVFKTELNMTDEKDEKLRAHETKKANWAALINKIDADTTAEIDTLENKLKHVAHFTSLQVDEVFSNEFSQIHASRDQLKVIFIKAHKAKGQDREHVLNRLRMSLLKETNKLEQDILRVWIANKDELHKKCVLLFHLAYHNDVQHFTDKMKTQTLELFDAAVKEAKSTTLVEQPLLSDLEQQIEGVETTFDEKIQKSKDHLEEVVKTIKDEIVEAQNELIEEMQGKIDSMETKMDELMDLIRELKQ</sequence>
<comment type="subcellular location">
    <subcellularLocation>
        <location evidence="1">Membrane</location>
        <topology evidence="1">Multi-pass membrane protein</topology>
    </subcellularLocation>
</comment>
<evidence type="ECO:0000256" key="3">
    <source>
        <dbReference type="ARBA" id="ARBA00022737"/>
    </source>
</evidence>
<evidence type="ECO:0000256" key="5">
    <source>
        <dbReference type="ARBA" id="ARBA00023043"/>
    </source>
</evidence>
<dbReference type="EMBL" id="VJMH01001114">
    <property type="protein sequence ID" value="KAF0713135.1"/>
    <property type="molecule type" value="Genomic_DNA"/>
</dbReference>
<evidence type="ECO:0000256" key="7">
    <source>
        <dbReference type="PROSITE-ProRule" id="PRU00023"/>
    </source>
</evidence>
<dbReference type="Pfam" id="PF00520">
    <property type="entry name" value="Ion_trans"/>
    <property type="match status" value="1"/>
</dbReference>
<feature type="compositionally biased region" description="Acidic residues" evidence="9">
    <location>
        <begin position="28"/>
        <end position="42"/>
    </location>
</feature>
<dbReference type="SUPFAM" id="SSF48403">
    <property type="entry name" value="Ankyrin repeat"/>
    <property type="match status" value="2"/>
</dbReference>
<dbReference type="Proteomes" id="UP000332933">
    <property type="component" value="Unassembled WGS sequence"/>
</dbReference>
<dbReference type="InterPro" id="IPR005821">
    <property type="entry name" value="Ion_trans_dom"/>
</dbReference>
<protein>
    <submittedName>
        <fullName evidence="13">Aste57867_4499 protein</fullName>
    </submittedName>
</protein>
<evidence type="ECO:0000259" key="11">
    <source>
        <dbReference type="Pfam" id="PF00520"/>
    </source>
</evidence>
<feature type="repeat" description="ANK" evidence="7">
    <location>
        <begin position="731"/>
        <end position="764"/>
    </location>
</feature>
<evidence type="ECO:0000256" key="9">
    <source>
        <dbReference type="SAM" id="MobiDB-lite"/>
    </source>
</evidence>
<evidence type="ECO:0000313" key="12">
    <source>
        <dbReference type="EMBL" id="KAF0713135.1"/>
    </source>
</evidence>
<evidence type="ECO:0000256" key="2">
    <source>
        <dbReference type="ARBA" id="ARBA00022692"/>
    </source>
</evidence>
<keyword evidence="6 10" id="KW-0472">Membrane</keyword>
<feature type="repeat" description="ANK" evidence="7">
    <location>
        <begin position="798"/>
        <end position="830"/>
    </location>
</feature>
<proteinExistence type="predicted"/>
<reference evidence="13 14" key="1">
    <citation type="submission" date="2019-03" db="EMBL/GenBank/DDBJ databases">
        <authorList>
            <person name="Gaulin E."/>
            <person name="Dumas B."/>
        </authorList>
    </citation>
    <scope>NUCLEOTIDE SEQUENCE [LARGE SCALE GENOMIC DNA]</scope>
    <source>
        <strain evidence="13">CBS 568.67</strain>
    </source>
</reference>
<accession>A0A485KFZ7</accession>
<keyword evidence="2 10" id="KW-0812">Transmembrane</keyword>